<gene>
    <name evidence="1" type="ORF">S06H3_02407</name>
</gene>
<proteinExistence type="predicted"/>
<reference evidence="1" key="1">
    <citation type="journal article" date="2014" name="Front. Microbiol.">
        <title>High frequency of phylogenetically diverse reductive dehalogenase-homologous genes in deep subseafloor sedimentary metagenomes.</title>
        <authorList>
            <person name="Kawai M."/>
            <person name="Futagami T."/>
            <person name="Toyoda A."/>
            <person name="Takaki Y."/>
            <person name="Nishi S."/>
            <person name="Hori S."/>
            <person name="Arai W."/>
            <person name="Tsubouchi T."/>
            <person name="Morono Y."/>
            <person name="Uchiyama I."/>
            <person name="Ito T."/>
            <person name="Fujiyama A."/>
            <person name="Inagaki F."/>
            <person name="Takami H."/>
        </authorList>
    </citation>
    <scope>NUCLEOTIDE SEQUENCE</scope>
    <source>
        <strain evidence="1">Expedition CK06-06</strain>
    </source>
</reference>
<accession>X1L6E5</accession>
<evidence type="ECO:0000313" key="1">
    <source>
        <dbReference type="EMBL" id="GAI01451.1"/>
    </source>
</evidence>
<dbReference type="AlphaFoldDB" id="X1L6E5"/>
<protein>
    <submittedName>
        <fullName evidence="1">Uncharacterized protein</fullName>
    </submittedName>
</protein>
<comment type="caution">
    <text evidence="1">The sequence shown here is derived from an EMBL/GenBank/DDBJ whole genome shotgun (WGS) entry which is preliminary data.</text>
</comment>
<sequence>FGSLMWTNGSYGINHYVYGYNPDPLNQPWSLTYDRDMPWGTIGGTGNDSQVPLLLDCTWAGTFPSMSDIIPPSGDDVWPEQGLGLRIQCEMARVCLDRHGKAINSLFMDMSATGVPLWKLWDLKWHRLWTAQNYSRSDLVDANGVPWL</sequence>
<organism evidence="1">
    <name type="scientific">marine sediment metagenome</name>
    <dbReference type="NCBI Taxonomy" id="412755"/>
    <lineage>
        <taxon>unclassified sequences</taxon>
        <taxon>metagenomes</taxon>
        <taxon>ecological metagenomes</taxon>
    </lineage>
</organism>
<dbReference type="EMBL" id="BARV01000702">
    <property type="protein sequence ID" value="GAI01451.1"/>
    <property type="molecule type" value="Genomic_DNA"/>
</dbReference>
<name>X1L6E5_9ZZZZ</name>
<feature type="non-terminal residue" evidence="1">
    <location>
        <position position="1"/>
    </location>
</feature>